<proteinExistence type="predicted"/>
<sequence>MEMFYYLLFGGLALVVAILEFSKTTKDRINASAAFHSFKNNYLVVYSLMMAGDWLQGPYVYYLYSQYGFDKGDIGRLFIAGFGSSMLFGTIVGSLADKQGRKRACVTYCITYILSCITKHSPQYKVLMLGRVLGGIATSLLFSAFESWLVAEHNKRGFDQQWLSLTFSKAILLGNGLIAIVSGLLGNVLTDTLGFGPVAPFDAAACLLAIGMAIILSSWSENYGDPSDNKDLLTQFKGAATIIASDEKIALLGAIQSLFEGSMYTFVFLWTPALSPNGEDIPHGFIFATFMLTSMLGSSIASRVMARPSLKVEGFMQIVFILSSCSLLLPVVTTFLVPPSSVKGGSISFSGCIQLIGFCTFEGCVGIFWPAIMKMRSQYIPEEARSTIMNFFRIPLNIFVCVVLYNVNAFPITVMFGMCSIFLFMAAVLQRRLMVLAESYKSKQQDWTSMKERDTETEPLNI</sequence>
<dbReference type="Gene3D" id="1.20.1250.20">
    <property type="entry name" value="MFS general substrate transporter like domains"/>
    <property type="match status" value="1"/>
</dbReference>
<comment type="function">
    <text evidence="1">Mediates high-affinity intracellular uptake of the rare oligo-element molybdenum.</text>
</comment>
<dbReference type="RefSeq" id="XP_010252339.1">
    <property type="nucleotide sequence ID" value="XM_010254037.1"/>
</dbReference>
<dbReference type="SUPFAM" id="SSF103473">
    <property type="entry name" value="MFS general substrate transporter"/>
    <property type="match status" value="1"/>
</dbReference>
<keyword evidence="9" id="KW-0472">Membrane</keyword>
<keyword evidence="6" id="KW-0812">Transmembrane</keyword>
<reference evidence="13" key="1">
    <citation type="submission" date="2025-08" db="UniProtKB">
        <authorList>
            <consortium name="RefSeq"/>
        </authorList>
    </citation>
    <scope>IDENTIFICATION</scope>
</reference>
<dbReference type="GeneID" id="104593935"/>
<dbReference type="KEGG" id="nnu:104593935"/>
<protein>
    <recommendedName>
        <fullName evidence="3">Molybdate-anion transporter</fullName>
    </recommendedName>
    <alternativeName>
        <fullName evidence="10">Major facilitator superfamily domain-containing protein 5</fullName>
    </alternativeName>
    <alternativeName>
        <fullName evidence="11">Molybdate transporter 2 homolog</fullName>
    </alternativeName>
</protein>
<evidence type="ECO:0000256" key="6">
    <source>
        <dbReference type="ARBA" id="ARBA00022692"/>
    </source>
</evidence>
<dbReference type="OrthoDB" id="263957at2759"/>
<evidence type="ECO:0000256" key="7">
    <source>
        <dbReference type="ARBA" id="ARBA00022989"/>
    </source>
</evidence>
<dbReference type="InterPro" id="IPR008509">
    <property type="entry name" value="MOT2/MFSD5"/>
</dbReference>
<evidence type="ECO:0000313" key="13">
    <source>
        <dbReference type="RefSeq" id="XP_010252339.1"/>
    </source>
</evidence>
<keyword evidence="4" id="KW-0813">Transport</keyword>
<dbReference type="InterPro" id="IPR036259">
    <property type="entry name" value="MFS_trans_sf"/>
</dbReference>
<evidence type="ECO:0000256" key="1">
    <source>
        <dbReference type="ARBA" id="ARBA00003019"/>
    </source>
</evidence>
<evidence type="ECO:0000256" key="8">
    <source>
        <dbReference type="ARBA" id="ARBA00023065"/>
    </source>
</evidence>
<organism evidence="12 13">
    <name type="scientific">Nelumbo nucifera</name>
    <name type="common">Sacred lotus</name>
    <dbReference type="NCBI Taxonomy" id="4432"/>
    <lineage>
        <taxon>Eukaryota</taxon>
        <taxon>Viridiplantae</taxon>
        <taxon>Streptophyta</taxon>
        <taxon>Embryophyta</taxon>
        <taxon>Tracheophyta</taxon>
        <taxon>Spermatophyta</taxon>
        <taxon>Magnoliopsida</taxon>
        <taxon>Proteales</taxon>
        <taxon>Nelumbonaceae</taxon>
        <taxon>Nelumbo</taxon>
    </lineage>
</organism>
<evidence type="ECO:0000256" key="4">
    <source>
        <dbReference type="ARBA" id="ARBA00022448"/>
    </source>
</evidence>
<dbReference type="Proteomes" id="UP000189703">
    <property type="component" value="Unplaced"/>
</dbReference>
<gene>
    <name evidence="13" type="primary">LOC104593935</name>
</gene>
<keyword evidence="7" id="KW-1133">Transmembrane helix</keyword>
<dbReference type="eggNOG" id="KOG4332">
    <property type="taxonomic scope" value="Eukaryota"/>
</dbReference>
<dbReference type="AlphaFoldDB" id="A0A1U7ZKW4"/>
<evidence type="ECO:0000313" key="12">
    <source>
        <dbReference type="Proteomes" id="UP000189703"/>
    </source>
</evidence>
<evidence type="ECO:0000256" key="10">
    <source>
        <dbReference type="ARBA" id="ARBA00030646"/>
    </source>
</evidence>
<dbReference type="CDD" id="cd17487">
    <property type="entry name" value="MFS_MFSD5_like"/>
    <property type="match status" value="1"/>
</dbReference>
<evidence type="ECO:0000256" key="3">
    <source>
        <dbReference type="ARBA" id="ARBA00021242"/>
    </source>
</evidence>
<dbReference type="GO" id="GO:0006811">
    <property type="term" value="P:monoatomic ion transport"/>
    <property type="evidence" value="ECO:0007669"/>
    <property type="project" value="UniProtKB-KW"/>
</dbReference>
<dbReference type="GO" id="GO:0015098">
    <property type="term" value="F:molybdate ion transmembrane transporter activity"/>
    <property type="evidence" value="ECO:0007669"/>
    <property type="project" value="InterPro"/>
</dbReference>
<dbReference type="Pfam" id="PF05631">
    <property type="entry name" value="MFS_5"/>
    <property type="match status" value="1"/>
</dbReference>
<dbReference type="FunCoup" id="A0A1U7ZKW4">
    <property type="interactions" value="4030"/>
</dbReference>
<keyword evidence="12" id="KW-1185">Reference proteome</keyword>
<keyword evidence="8" id="KW-0406">Ion transport</keyword>
<name>A0A1U7ZKW4_NELNU</name>
<evidence type="ECO:0000256" key="11">
    <source>
        <dbReference type="ARBA" id="ARBA00032555"/>
    </source>
</evidence>
<dbReference type="OMA" id="CCGWVVL"/>
<keyword evidence="5" id="KW-1003">Cell membrane</keyword>
<accession>A0A1U7ZKW4</accession>
<comment type="subcellular location">
    <subcellularLocation>
        <location evidence="2">Cell membrane</location>
        <topology evidence="2">Multi-pass membrane protein</topology>
    </subcellularLocation>
</comment>
<dbReference type="PANTHER" id="PTHR23516">
    <property type="entry name" value="SAM (S-ADENOSYL METHIONINE) TRANSPORTER"/>
    <property type="match status" value="1"/>
</dbReference>
<evidence type="ECO:0000256" key="9">
    <source>
        <dbReference type="ARBA" id="ARBA00023136"/>
    </source>
</evidence>
<evidence type="ECO:0000256" key="5">
    <source>
        <dbReference type="ARBA" id="ARBA00022475"/>
    </source>
</evidence>
<dbReference type="PANTHER" id="PTHR23516:SF1">
    <property type="entry name" value="MOLYBDATE-ANION TRANSPORTER"/>
    <property type="match status" value="1"/>
</dbReference>
<dbReference type="STRING" id="4432.A0A1U7ZKW4"/>
<dbReference type="GO" id="GO:0005886">
    <property type="term" value="C:plasma membrane"/>
    <property type="evidence" value="ECO:0007669"/>
    <property type="project" value="UniProtKB-SubCell"/>
</dbReference>
<evidence type="ECO:0000256" key="2">
    <source>
        <dbReference type="ARBA" id="ARBA00004651"/>
    </source>
</evidence>